<feature type="region of interest" description="Disordered" evidence="1">
    <location>
        <begin position="269"/>
        <end position="323"/>
    </location>
</feature>
<gene>
    <name evidence="2" type="ORF">BCR35DRAFT_309427</name>
</gene>
<evidence type="ECO:0000256" key="1">
    <source>
        <dbReference type="SAM" id="MobiDB-lite"/>
    </source>
</evidence>
<feature type="compositionally biased region" description="Low complexity" evidence="1">
    <location>
        <begin position="285"/>
        <end position="301"/>
    </location>
</feature>
<dbReference type="Proteomes" id="UP000193467">
    <property type="component" value="Unassembled WGS sequence"/>
</dbReference>
<accession>A0A1Y2DHF5</accession>
<evidence type="ECO:0000313" key="3">
    <source>
        <dbReference type="Proteomes" id="UP000193467"/>
    </source>
</evidence>
<feature type="region of interest" description="Disordered" evidence="1">
    <location>
        <begin position="211"/>
        <end position="240"/>
    </location>
</feature>
<dbReference type="InParanoid" id="A0A1Y2DHF5"/>
<organism evidence="2 3">
    <name type="scientific">Leucosporidium creatinivorum</name>
    <dbReference type="NCBI Taxonomy" id="106004"/>
    <lineage>
        <taxon>Eukaryota</taxon>
        <taxon>Fungi</taxon>
        <taxon>Dikarya</taxon>
        <taxon>Basidiomycota</taxon>
        <taxon>Pucciniomycotina</taxon>
        <taxon>Microbotryomycetes</taxon>
        <taxon>Leucosporidiales</taxon>
        <taxon>Leucosporidium</taxon>
    </lineage>
</organism>
<evidence type="ECO:0000313" key="2">
    <source>
        <dbReference type="EMBL" id="ORY58682.1"/>
    </source>
</evidence>
<protein>
    <submittedName>
        <fullName evidence="2">Uncharacterized protein</fullName>
    </submittedName>
</protein>
<dbReference type="EMBL" id="MCGR01000078">
    <property type="protein sequence ID" value="ORY58682.1"/>
    <property type="molecule type" value="Genomic_DNA"/>
</dbReference>
<feature type="compositionally biased region" description="Low complexity" evidence="1">
    <location>
        <begin position="311"/>
        <end position="323"/>
    </location>
</feature>
<feature type="region of interest" description="Disordered" evidence="1">
    <location>
        <begin position="355"/>
        <end position="384"/>
    </location>
</feature>
<feature type="compositionally biased region" description="Low complexity" evidence="1">
    <location>
        <begin position="355"/>
        <end position="365"/>
    </location>
</feature>
<comment type="caution">
    <text evidence="2">The sequence shown here is derived from an EMBL/GenBank/DDBJ whole genome shotgun (WGS) entry which is preliminary data.</text>
</comment>
<name>A0A1Y2DHF5_9BASI</name>
<proteinExistence type="predicted"/>
<keyword evidence="3" id="KW-1185">Reference proteome</keyword>
<dbReference type="AlphaFoldDB" id="A0A1Y2DHF5"/>
<feature type="compositionally biased region" description="Polar residues" evidence="1">
    <location>
        <begin position="269"/>
        <end position="284"/>
    </location>
</feature>
<dbReference type="OrthoDB" id="2525975at2759"/>
<reference evidence="2 3" key="1">
    <citation type="submission" date="2016-07" db="EMBL/GenBank/DDBJ databases">
        <title>Pervasive Adenine N6-methylation of Active Genes in Fungi.</title>
        <authorList>
            <consortium name="DOE Joint Genome Institute"/>
            <person name="Mondo S.J."/>
            <person name="Dannebaum R.O."/>
            <person name="Kuo R.C."/>
            <person name="Labutti K."/>
            <person name="Haridas S."/>
            <person name="Kuo A."/>
            <person name="Salamov A."/>
            <person name="Ahrendt S.R."/>
            <person name="Lipzen A."/>
            <person name="Sullivan W."/>
            <person name="Andreopoulos W.B."/>
            <person name="Clum A."/>
            <person name="Lindquist E."/>
            <person name="Daum C."/>
            <person name="Ramamoorthy G.K."/>
            <person name="Gryganskyi A."/>
            <person name="Culley D."/>
            <person name="Magnuson J.K."/>
            <person name="James T.Y."/>
            <person name="O'Malley M.A."/>
            <person name="Stajich J.E."/>
            <person name="Spatafora J.W."/>
            <person name="Visel A."/>
            <person name="Grigoriev I.V."/>
        </authorList>
    </citation>
    <scope>NUCLEOTIDE SEQUENCE [LARGE SCALE GENOMIC DNA]</scope>
    <source>
        <strain evidence="2 3">62-1032</strain>
    </source>
</reference>
<sequence>MDGHSSQSLAAPSALAARLMALQQSEEALAAAQRTNAVAIAAFRDEVNSISGQQDPLIWEKVQRELEAHREQGNPSFARGHFAGFTMQQNAPLDEGEFTIGEEFNDASTWPAVFDDSPLFGAVDALGSTNAFGAALPPLDSLPPLDGIPPLPALPSDNTIDPSFLLNQGVAHYPQSNSSCSSGPSPSLSPWLSPYAPYPDLSFASGSVDPLNSPYSSPPPPHGFPASMGADTPLLAGPCPPQADSSLPLFAAASPNSFAAQLQQILDSSVASSGPARQTSPALTRTSSSSGRAPRRGSSGREAPRFNPMASTSNSHSRSTSYSENLSRSLPIAIAGAGSASQGVANIALQMSTLSTSPVPTSPHLSPRDGLSRAGSARRQRAPRPMVYNESVAASVAKNQHHLFAVHTQSKTKVDVSEASVTPIILSDETSANLPLARCVNSGIEYSSALFREDCQQRNSYLFHSQDGAINYSVNFSQFGPRILPSSPPRSSGGTESTPTPIYTFIHFAPGDIVVTPSLPLASRGWWRLQECQQVHPGFPYSDGHWTCRFDGEGQEKRRPVRVISHFASCPSSKTNEFGTEASWSLGRLAKAILEVLPASGS</sequence>